<evidence type="ECO:0000313" key="2">
    <source>
        <dbReference type="Proteomes" id="UP000271974"/>
    </source>
</evidence>
<gene>
    <name evidence="1" type="ORF">EGW08_022453</name>
</gene>
<feature type="non-terminal residue" evidence="1">
    <location>
        <position position="1"/>
    </location>
</feature>
<evidence type="ECO:0000313" key="1">
    <source>
        <dbReference type="EMBL" id="RUS69786.1"/>
    </source>
</evidence>
<dbReference type="Proteomes" id="UP000271974">
    <property type="component" value="Unassembled WGS sequence"/>
</dbReference>
<protein>
    <submittedName>
        <fullName evidence="1">Uncharacterized protein</fullName>
    </submittedName>
</protein>
<proteinExistence type="predicted"/>
<reference evidence="1 2" key="1">
    <citation type="submission" date="2019-01" db="EMBL/GenBank/DDBJ databases">
        <title>A draft genome assembly of the solar-powered sea slug Elysia chlorotica.</title>
        <authorList>
            <person name="Cai H."/>
            <person name="Li Q."/>
            <person name="Fang X."/>
            <person name="Li J."/>
            <person name="Curtis N.E."/>
            <person name="Altenburger A."/>
            <person name="Shibata T."/>
            <person name="Feng M."/>
            <person name="Maeda T."/>
            <person name="Schwartz J.A."/>
            <person name="Shigenobu S."/>
            <person name="Lundholm N."/>
            <person name="Nishiyama T."/>
            <person name="Yang H."/>
            <person name="Hasebe M."/>
            <person name="Li S."/>
            <person name="Pierce S.K."/>
            <person name="Wang J."/>
        </authorList>
    </citation>
    <scope>NUCLEOTIDE SEQUENCE [LARGE SCALE GENOMIC DNA]</scope>
    <source>
        <strain evidence="1">EC2010</strain>
        <tissue evidence="1">Whole organism of an adult</tissue>
    </source>
</reference>
<name>A0A3S0Z9D5_ELYCH</name>
<keyword evidence="2" id="KW-1185">Reference proteome</keyword>
<accession>A0A3S0Z9D5</accession>
<feature type="non-terminal residue" evidence="1">
    <location>
        <position position="209"/>
    </location>
</feature>
<dbReference type="EMBL" id="RQTK01001576">
    <property type="protein sequence ID" value="RUS69786.1"/>
    <property type="molecule type" value="Genomic_DNA"/>
</dbReference>
<organism evidence="1 2">
    <name type="scientific">Elysia chlorotica</name>
    <name type="common">Eastern emerald elysia</name>
    <name type="synonym">Sea slug</name>
    <dbReference type="NCBI Taxonomy" id="188477"/>
    <lineage>
        <taxon>Eukaryota</taxon>
        <taxon>Metazoa</taxon>
        <taxon>Spiralia</taxon>
        <taxon>Lophotrochozoa</taxon>
        <taxon>Mollusca</taxon>
        <taxon>Gastropoda</taxon>
        <taxon>Heterobranchia</taxon>
        <taxon>Euthyneura</taxon>
        <taxon>Panpulmonata</taxon>
        <taxon>Sacoglossa</taxon>
        <taxon>Placobranchoidea</taxon>
        <taxon>Plakobranchidae</taxon>
        <taxon>Elysia</taxon>
    </lineage>
</organism>
<dbReference type="AlphaFoldDB" id="A0A3S0Z9D5"/>
<comment type="caution">
    <text evidence="1">The sequence shown here is derived from an EMBL/GenBank/DDBJ whole genome shotgun (WGS) entry which is preliminary data.</text>
</comment>
<sequence length="209" mass="24010">TQSILAGKREMLEYMLVHCLEQGSIGWRQLGFLRREVRVKVGAVAGAFLQNHKRTTRLYLPRLQLLPVDVAIERLRVDWSRWASGHSKSFRRKIRFPPGSTDQTHHCGGLPRRAVRVARGVMEDGVEQIVLVIPMERRLTDEHFVEQDSERPPIHAGIVLVTFDDLNVIWSPAECAGFVFSKDLFFAHAKIRNLDVSIFVKHHVVQFQI</sequence>